<evidence type="ECO:0000313" key="2">
    <source>
        <dbReference type="Proteomes" id="UP000613768"/>
    </source>
</evidence>
<keyword evidence="2" id="KW-1185">Reference proteome</keyword>
<protein>
    <recommendedName>
        <fullName evidence="3">DUF1570 domain-containing protein</fullName>
    </recommendedName>
</protein>
<evidence type="ECO:0008006" key="3">
    <source>
        <dbReference type="Google" id="ProtNLM"/>
    </source>
</evidence>
<gene>
    <name evidence="1" type="ORF">IFO71_07600</name>
</gene>
<dbReference type="Proteomes" id="UP000613768">
    <property type="component" value="Unassembled WGS sequence"/>
</dbReference>
<dbReference type="AlphaFoldDB" id="A0AAW3ZHP2"/>
<dbReference type="EMBL" id="JACYTR010000010">
    <property type="protein sequence ID" value="MBD8525603.1"/>
    <property type="molecule type" value="Genomic_DNA"/>
</dbReference>
<dbReference type="RefSeq" id="WP_192028948.1">
    <property type="nucleotide sequence ID" value="NZ_JACYTR010000010.1"/>
</dbReference>
<reference evidence="1 2" key="1">
    <citation type="submission" date="2020-09" db="EMBL/GenBank/DDBJ databases">
        <title>Pseudoxanthomonas sp. CAU 1598 isolated from sand of Yaerae Beach.</title>
        <authorList>
            <person name="Kim W."/>
        </authorList>
    </citation>
    <scope>NUCLEOTIDE SEQUENCE [LARGE SCALE GENOMIC DNA]</scope>
    <source>
        <strain evidence="1 2">CAU 1598</strain>
    </source>
</reference>
<accession>A0AAW3ZHP2</accession>
<proteinExistence type="predicted"/>
<comment type="caution">
    <text evidence="1">The sequence shown here is derived from an EMBL/GenBank/DDBJ whole genome shotgun (WGS) entry which is preliminary data.</text>
</comment>
<organism evidence="1 2">
    <name type="scientific">Pseudomarimonas arenosa</name>
    <dbReference type="NCBI Taxonomy" id="2774145"/>
    <lineage>
        <taxon>Bacteria</taxon>
        <taxon>Pseudomonadati</taxon>
        <taxon>Pseudomonadota</taxon>
        <taxon>Gammaproteobacteria</taxon>
        <taxon>Lysobacterales</taxon>
        <taxon>Lysobacteraceae</taxon>
        <taxon>Pseudomarimonas</taxon>
    </lineage>
</organism>
<sequence length="320" mass="36332">MFNWWAGLAARRGAPALLQRAVGEGIVRSTDTELDLSEGARSHRGIRHVDWPRVHRWLEALPQEDRTGLWLECERGWARWLLSDLGPQYGFAESEHSILLSPGSEREARLALNYLDRTKLRVLRLLEELAAPADPGKEILIVFEDADLYYRYVSAFDCADSQETVSSGVFLSFGCGHFASNTARIDRMEAVIVHEMTHSLLSHLGLPTWLDEGIAVNTEVRLGHPYATVSHQRELLVKHRRHWNKRNLDSFWSGKSFYATDNVQELSYDLARILVVALASDWQAFKRFVQSAKHEDAGKAAAERLLEVDLDEFVRLVTAA</sequence>
<evidence type="ECO:0000313" key="1">
    <source>
        <dbReference type="EMBL" id="MBD8525603.1"/>
    </source>
</evidence>
<name>A0AAW3ZHP2_9GAMM</name>